<dbReference type="GO" id="GO:0045717">
    <property type="term" value="P:negative regulation of fatty acid biosynthetic process"/>
    <property type="evidence" value="ECO:0007669"/>
    <property type="project" value="TreeGrafter"/>
</dbReference>
<dbReference type="InterPro" id="IPR036322">
    <property type="entry name" value="WD40_repeat_dom_sf"/>
</dbReference>
<dbReference type="Gene3D" id="2.130.10.10">
    <property type="entry name" value="YVTN repeat-like/Quinoprotein amine dehydrogenase"/>
    <property type="match status" value="2"/>
</dbReference>
<evidence type="ECO:0000313" key="6">
    <source>
        <dbReference type="Proteomes" id="UP000053201"/>
    </source>
</evidence>
<proteinExistence type="predicted"/>
<dbReference type="InterPro" id="IPR045151">
    <property type="entry name" value="DCAF8"/>
</dbReference>
<reference evidence="5 6" key="1">
    <citation type="submission" date="2009-08" db="EMBL/GenBank/DDBJ databases">
        <title>The Genome Sequence of Spizellomyces punctatus strain DAOM BR117.</title>
        <authorList>
            <consortium name="The Broad Institute Genome Sequencing Platform"/>
            <person name="Russ C."/>
            <person name="Cuomo C."/>
            <person name="Shea T."/>
            <person name="Young S.K."/>
            <person name="Zeng Q."/>
            <person name="Koehrsen M."/>
            <person name="Haas B."/>
            <person name="Borodovsky M."/>
            <person name="Guigo R."/>
            <person name="Alvarado L."/>
            <person name="Berlin A."/>
            <person name="Bochicchio J."/>
            <person name="Borenstein D."/>
            <person name="Chapman S."/>
            <person name="Chen Z."/>
            <person name="Engels R."/>
            <person name="Freedman E."/>
            <person name="Gellesch M."/>
            <person name="Goldberg J."/>
            <person name="Griggs A."/>
            <person name="Gujja S."/>
            <person name="Heiman D."/>
            <person name="Hepburn T."/>
            <person name="Howarth C."/>
            <person name="Jen D."/>
            <person name="Larson L."/>
            <person name="Lewis B."/>
            <person name="Mehta T."/>
            <person name="Park D."/>
            <person name="Pearson M."/>
            <person name="Roberts A."/>
            <person name="Saif S."/>
            <person name="Shenoy N."/>
            <person name="Sisk P."/>
            <person name="Stolte C."/>
            <person name="Sykes S."/>
            <person name="Thomson T."/>
            <person name="Walk T."/>
            <person name="White J."/>
            <person name="Yandava C."/>
            <person name="Burger G."/>
            <person name="Gray M.W."/>
            <person name="Holland P.W.H."/>
            <person name="King N."/>
            <person name="Lang F.B.F."/>
            <person name="Roger A.J."/>
            <person name="Ruiz-Trillo I."/>
            <person name="Lander E."/>
            <person name="Nusbaum C."/>
        </authorList>
    </citation>
    <scope>NUCLEOTIDE SEQUENCE [LARGE SCALE GENOMIC DNA]</scope>
    <source>
        <strain evidence="5 6">DAOM BR117</strain>
    </source>
</reference>
<feature type="region of interest" description="Disordered" evidence="4">
    <location>
        <begin position="547"/>
        <end position="579"/>
    </location>
</feature>
<keyword evidence="6" id="KW-1185">Reference proteome</keyword>
<dbReference type="InParanoid" id="A0A0L0H9T0"/>
<dbReference type="PROSITE" id="PS50082">
    <property type="entry name" value="WD_REPEATS_2"/>
    <property type="match status" value="2"/>
</dbReference>
<feature type="compositionally biased region" description="Acidic residues" evidence="4">
    <location>
        <begin position="321"/>
        <end position="335"/>
    </location>
</feature>
<dbReference type="OMA" id="YKQRYVG"/>
<keyword evidence="2" id="KW-0677">Repeat</keyword>
<dbReference type="Pfam" id="PF00400">
    <property type="entry name" value="WD40"/>
    <property type="match status" value="2"/>
</dbReference>
<dbReference type="GeneID" id="27690366"/>
<dbReference type="InterPro" id="IPR001680">
    <property type="entry name" value="WD40_rpt"/>
</dbReference>
<dbReference type="FunCoup" id="A0A0L0H9T0">
    <property type="interactions" value="58"/>
</dbReference>
<dbReference type="SUPFAM" id="SSF50978">
    <property type="entry name" value="WD40 repeat-like"/>
    <property type="match status" value="1"/>
</dbReference>
<dbReference type="PANTHER" id="PTHR15574">
    <property type="entry name" value="WD REPEAT DOMAIN-CONTAINING FAMILY"/>
    <property type="match status" value="1"/>
</dbReference>
<feature type="region of interest" description="Disordered" evidence="4">
    <location>
        <begin position="292"/>
        <end position="335"/>
    </location>
</feature>
<evidence type="ECO:0000313" key="5">
    <source>
        <dbReference type="EMBL" id="KNC97654.1"/>
    </source>
</evidence>
<keyword evidence="1 3" id="KW-0853">WD repeat</keyword>
<evidence type="ECO:0000256" key="1">
    <source>
        <dbReference type="ARBA" id="ARBA00022574"/>
    </source>
</evidence>
<dbReference type="STRING" id="645134.A0A0L0H9T0"/>
<feature type="repeat" description="WD" evidence="3">
    <location>
        <begin position="610"/>
        <end position="651"/>
    </location>
</feature>
<evidence type="ECO:0000256" key="2">
    <source>
        <dbReference type="ARBA" id="ARBA00022737"/>
    </source>
</evidence>
<organism evidence="5 6">
    <name type="scientific">Spizellomyces punctatus (strain DAOM BR117)</name>
    <dbReference type="NCBI Taxonomy" id="645134"/>
    <lineage>
        <taxon>Eukaryota</taxon>
        <taxon>Fungi</taxon>
        <taxon>Fungi incertae sedis</taxon>
        <taxon>Chytridiomycota</taxon>
        <taxon>Chytridiomycota incertae sedis</taxon>
        <taxon>Chytridiomycetes</taxon>
        <taxon>Spizellomycetales</taxon>
        <taxon>Spizellomycetaceae</taxon>
        <taxon>Spizellomyces</taxon>
    </lineage>
</organism>
<feature type="compositionally biased region" description="Basic and acidic residues" evidence="4">
    <location>
        <begin position="554"/>
        <end position="563"/>
    </location>
</feature>
<dbReference type="SMART" id="SM00320">
    <property type="entry name" value="WD40"/>
    <property type="match status" value="6"/>
</dbReference>
<protein>
    <recommendedName>
        <fullName evidence="7">WD40 repeat-like protein</fullName>
    </recommendedName>
</protein>
<dbReference type="RefSeq" id="XP_016605694.1">
    <property type="nucleotide sequence ID" value="XM_016755300.1"/>
</dbReference>
<dbReference type="Proteomes" id="UP000053201">
    <property type="component" value="Unassembled WGS sequence"/>
</dbReference>
<feature type="compositionally biased region" description="Basic and acidic residues" evidence="4">
    <location>
        <begin position="299"/>
        <end position="320"/>
    </location>
</feature>
<gene>
    <name evidence="5" type="ORF">SPPG_07123</name>
</gene>
<dbReference type="OrthoDB" id="2414538at2759"/>
<accession>A0A0L0H9T0</accession>
<sequence>MYISIKERELGLYRLNSPLVYRTQSKASKSLIDRLTLSQVLNSHTGCVNTVCWSDDGQYLLSGSDDTHLGLWSYSPGPCFSATSPSPTTLLARIPTRHRANIFSAKFMPGTSSSIAVCCAGDGDVRVLDLFLGDGRERGTIRAVYGCHRDRVKRVLPVDSNVFLTCAEDGSVRQFDLRVPHLCSPDQPCAPPLVNFAPYHISLNSISIDPINLNRFVVAGDNPYLYMHDRRFPTNCIRRFAPDGQVQPHEHVTAAKFADSARELIGSWSGGDVCLFDVEGVEYQGWNGNAVRNGLGRGRMKDHGSHLDKKEQAETSKALEEEQPGTDEEDDEDDAVSLLPAETIQSLETRIRTGFANSDIPSVIESATSLVKDYNLRASLNSPVGRKTRTAERARLYRQRAKAWLLYTISKIQTSQRPRKRKRASTHGEAESQTEPEGSDTLTPDLNSMTAVECLQHAARDMTRFLILTDAMPSCHIFRAVSQWGLAVLADSTDARIEHAREALKELQGVQEGNGFRECVQGIERCMGAEFDTEDWIRWCEKWITSSDDNDNSESERPPESSEHSQAASSNSDVDSIWTSDEEPTTLTTTHTHVAYSTVPIITPSKTYKGHANIQTIKDATFLSSDKYIASGSDDGTVFIWDKQTTRIIQILRADAEVVNVVAQHPFMPVLGVSGIDQTVKIFEPVYPSDGLPSTIPVPNEEKLVPFSHFMTRGPMGTLPPSSSLLSSMDQVIRDNEQRKCEMGGVVSFRMVAEALAELRGEGGDVECCIM</sequence>
<dbReference type="eggNOG" id="KOG1310">
    <property type="taxonomic scope" value="Eukaryota"/>
</dbReference>
<dbReference type="VEuPathDB" id="FungiDB:SPPG_07123"/>
<feature type="region of interest" description="Disordered" evidence="4">
    <location>
        <begin position="415"/>
        <end position="445"/>
    </location>
</feature>
<feature type="repeat" description="WD" evidence="3">
    <location>
        <begin position="41"/>
        <end position="82"/>
    </location>
</feature>
<name>A0A0L0H9T0_SPIPD</name>
<dbReference type="PROSITE" id="PS50294">
    <property type="entry name" value="WD_REPEATS_REGION"/>
    <property type="match status" value="1"/>
</dbReference>
<evidence type="ECO:0000256" key="4">
    <source>
        <dbReference type="SAM" id="MobiDB-lite"/>
    </source>
</evidence>
<evidence type="ECO:0000256" key="3">
    <source>
        <dbReference type="PROSITE-ProRule" id="PRU00221"/>
    </source>
</evidence>
<dbReference type="GO" id="GO:0080008">
    <property type="term" value="C:Cul4-RING E3 ubiquitin ligase complex"/>
    <property type="evidence" value="ECO:0007669"/>
    <property type="project" value="TreeGrafter"/>
</dbReference>
<dbReference type="PANTHER" id="PTHR15574:SF40">
    <property type="entry name" value="WD AND TETRATRICOPEPTIDE REPEATS PROTEIN 1"/>
    <property type="match status" value="1"/>
</dbReference>
<dbReference type="GO" id="GO:0005737">
    <property type="term" value="C:cytoplasm"/>
    <property type="evidence" value="ECO:0007669"/>
    <property type="project" value="TreeGrafter"/>
</dbReference>
<evidence type="ECO:0008006" key="7">
    <source>
        <dbReference type="Google" id="ProtNLM"/>
    </source>
</evidence>
<dbReference type="InterPro" id="IPR015943">
    <property type="entry name" value="WD40/YVTN_repeat-like_dom_sf"/>
</dbReference>
<dbReference type="AlphaFoldDB" id="A0A0L0H9T0"/>
<dbReference type="EMBL" id="KQ257463">
    <property type="protein sequence ID" value="KNC97654.1"/>
    <property type="molecule type" value="Genomic_DNA"/>
</dbReference>